<accession>A0A8B9C7G5</accession>
<reference evidence="2" key="1">
    <citation type="submission" date="2025-08" db="UniProtKB">
        <authorList>
            <consortium name="Ensembl"/>
        </authorList>
    </citation>
    <scope>IDENTIFICATION</scope>
</reference>
<keyword evidence="3" id="KW-1185">Reference proteome</keyword>
<organism evidence="2 3">
    <name type="scientific">Anser brachyrhynchus</name>
    <name type="common">Pink-footed goose</name>
    <dbReference type="NCBI Taxonomy" id="132585"/>
    <lineage>
        <taxon>Eukaryota</taxon>
        <taxon>Metazoa</taxon>
        <taxon>Chordata</taxon>
        <taxon>Craniata</taxon>
        <taxon>Vertebrata</taxon>
        <taxon>Euteleostomi</taxon>
        <taxon>Archelosauria</taxon>
        <taxon>Archosauria</taxon>
        <taxon>Dinosauria</taxon>
        <taxon>Saurischia</taxon>
        <taxon>Theropoda</taxon>
        <taxon>Coelurosauria</taxon>
        <taxon>Aves</taxon>
        <taxon>Neognathae</taxon>
        <taxon>Galloanserae</taxon>
        <taxon>Anseriformes</taxon>
        <taxon>Anatidae</taxon>
        <taxon>Anserinae</taxon>
        <taxon>Anser</taxon>
    </lineage>
</organism>
<dbReference type="Pfam" id="PF17653">
    <property type="entry name" value="DUF5522"/>
    <property type="match status" value="1"/>
</dbReference>
<dbReference type="PANTHER" id="PTHR21037:SF2">
    <property type="entry name" value="SIMILAR TO NOVEL PROTEIN"/>
    <property type="match status" value="1"/>
</dbReference>
<reference evidence="2" key="2">
    <citation type="submission" date="2025-09" db="UniProtKB">
        <authorList>
            <consortium name="Ensembl"/>
        </authorList>
    </citation>
    <scope>IDENTIFICATION</scope>
</reference>
<dbReference type="PANTHER" id="PTHR21037">
    <property type="entry name" value="39S RIBOSOMAL PROTEIN L14, MITOCHONDRIAL"/>
    <property type="match status" value="1"/>
</dbReference>
<evidence type="ECO:0000313" key="3">
    <source>
        <dbReference type="Proteomes" id="UP000694426"/>
    </source>
</evidence>
<feature type="compositionally biased region" description="Low complexity" evidence="1">
    <location>
        <begin position="1"/>
        <end position="21"/>
    </location>
</feature>
<protein>
    <submittedName>
        <fullName evidence="2">Uncharacterized protein</fullName>
    </submittedName>
</protein>
<evidence type="ECO:0000313" key="2">
    <source>
        <dbReference type="Ensembl" id="ENSABRP00000014859.1"/>
    </source>
</evidence>
<sequence length="158" mass="16272">LRAARAPPGAASGPCPQRWGPPGQPGPGEGRCGGLAASREAAAEPRCAATARPRAAAGGLGARRGGGAAGGVDPVTGYLALTEAAGLQRGKCCGSACRHCPYEQVNAKDQSKKKRFNSFFCVCVCDSLCLCILQELLRNPSTSVLCTFHRRNTGVRCT</sequence>
<name>A0A8B9C7G5_9AVES</name>
<evidence type="ECO:0000256" key="1">
    <source>
        <dbReference type="SAM" id="MobiDB-lite"/>
    </source>
</evidence>
<dbReference type="GeneTree" id="ENSGT00940000169614"/>
<dbReference type="AlphaFoldDB" id="A0A8B9C7G5"/>
<dbReference type="Ensembl" id="ENSABRT00000021197.1">
    <property type="protein sequence ID" value="ENSABRP00000014859.1"/>
    <property type="gene ID" value="ENSABRG00000013096.1"/>
</dbReference>
<proteinExistence type="predicted"/>
<feature type="region of interest" description="Disordered" evidence="1">
    <location>
        <begin position="1"/>
        <end position="35"/>
    </location>
</feature>
<dbReference type="Proteomes" id="UP000694426">
    <property type="component" value="Unplaced"/>
</dbReference>
<dbReference type="InterPro" id="IPR040807">
    <property type="entry name" value="DUF5522"/>
</dbReference>